<evidence type="ECO:0000313" key="1">
    <source>
        <dbReference type="EMBL" id="TWF90207.1"/>
    </source>
</evidence>
<keyword evidence="1" id="KW-0436">Ligase</keyword>
<name>A0A561TSZ2_9ACTN</name>
<gene>
    <name evidence="1" type="ORF">FHX73_13251</name>
</gene>
<dbReference type="SUPFAM" id="SSF56801">
    <property type="entry name" value="Acetyl-CoA synthetase-like"/>
    <property type="match status" value="1"/>
</dbReference>
<evidence type="ECO:0000313" key="2">
    <source>
        <dbReference type="Proteomes" id="UP000317940"/>
    </source>
</evidence>
<proteinExistence type="predicted"/>
<dbReference type="InterPro" id="IPR045851">
    <property type="entry name" value="AMP-bd_C_sf"/>
</dbReference>
<dbReference type="Gene3D" id="3.40.50.12780">
    <property type="entry name" value="N-terminal domain of ligase-like"/>
    <property type="match status" value="1"/>
</dbReference>
<dbReference type="Proteomes" id="UP000317940">
    <property type="component" value="Unassembled WGS sequence"/>
</dbReference>
<protein>
    <submittedName>
        <fullName evidence="1">Phenylacetate-CoA ligase</fullName>
    </submittedName>
</protein>
<dbReference type="Gene3D" id="3.30.300.30">
    <property type="match status" value="1"/>
</dbReference>
<dbReference type="OrthoDB" id="580775at2"/>
<dbReference type="PANTHER" id="PTHR43845:SF1">
    <property type="entry name" value="BLR5969 PROTEIN"/>
    <property type="match status" value="1"/>
</dbReference>
<dbReference type="EMBL" id="VIWT01000003">
    <property type="protein sequence ID" value="TWF90207.1"/>
    <property type="molecule type" value="Genomic_DNA"/>
</dbReference>
<dbReference type="InterPro" id="IPR042099">
    <property type="entry name" value="ANL_N_sf"/>
</dbReference>
<reference evidence="1 2" key="1">
    <citation type="submission" date="2019-06" db="EMBL/GenBank/DDBJ databases">
        <title>Sequencing the genomes of 1000 actinobacteria strains.</title>
        <authorList>
            <person name="Klenk H.-P."/>
        </authorList>
    </citation>
    <scope>NUCLEOTIDE SEQUENCE [LARGE SCALE GENOMIC DNA]</scope>
    <source>
        <strain evidence="1 2">DSM 44826</strain>
    </source>
</reference>
<dbReference type="PANTHER" id="PTHR43845">
    <property type="entry name" value="BLR5969 PROTEIN"/>
    <property type="match status" value="1"/>
</dbReference>
<dbReference type="GO" id="GO:0016874">
    <property type="term" value="F:ligase activity"/>
    <property type="evidence" value="ECO:0007669"/>
    <property type="project" value="UniProtKB-KW"/>
</dbReference>
<keyword evidence="2" id="KW-1185">Reference proteome</keyword>
<dbReference type="AlphaFoldDB" id="A0A561TSZ2"/>
<accession>A0A561TSZ2</accession>
<sequence length="474" mass="51595">MFTVFNEELDRTARQIRDRHRSYAAGEWSEADLAAHQLTELRATISYVREHSKFYARHLASVDPAAIESLAPEALAAIPFTTKDDLRREFEDVLSLPLSKAWIFYETTGTTGRSTPCPRDNTDSLHNNTALTVYYDTVLRQYGDEQVIGVSGPTELHAFGDTFGEVCRNLGHAVAKMWPHSPMVGYERALETLRVLPATGLFSTPGMALSLAKKAYAAGLDPRRDFRIDVLMCTGELASPSLLENIGEVWGARAYNALYASQEASVMGAAGADGGLYTAPLLNLYEVIDPDTGLAVEPGPDGVRTGELVITALYRGSKPLVRYRTGDMVRLSPAGADRTLPAPLLEVLGRTRDVLVIGGRRISGYDLEELLLAQPRGYLDYQVVIDAVDGQDELTLHLELPPTAEDARIDEQAIAAAVRERLDVPLRVQYGPIGGVTTTGAMVSWKAARVEDRRQSAPDAERAAALAVAGGRAQ</sequence>
<comment type="caution">
    <text evidence="1">The sequence shown here is derived from an EMBL/GenBank/DDBJ whole genome shotgun (WGS) entry which is preliminary data.</text>
</comment>
<dbReference type="RefSeq" id="WP_145909430.1">
    <property type="nucleotide sequence ID" value="NZ_BAAAMZ010000001.1"/>
</dbReference>
<organism evidence="1 2">
    <name type="scientific">Kitasatospora viridis</name>
    <dbReference type="NCBI Taxonomy" id="281105"/>
    <lineage>
        <taxon>Bacteria</taxon>
        <taxon>Bacillati</taxon>
        <taxon>Actinomycetota</taxon>
        <taxon>Actinomycetes</taxon>
        <taxon>Kitasatosporales</taxon>
        <taxon>Streptomycetaceae</taxon>
        <taxon>Kitasatospora</taxon>
    </lineage>
</organism>